<evidence type="ECO:0000256" key="2">
    <source>
        <dbReference type="ARBA" id="ARBA00008226"/>
    </source>
</evidence>
<dbReference type="Gene3D" id="3.30.980.10">
    <property type="entry name" value="Threonyl-trna Synthetase, Chain A, domain 2"/>
    <property type="match status" value="1"/>
</dbReference>
<dbReference type="InterPro" id="IPR036621">
    <property type="entry name" value="Anticodon-bd_dom_sf"/>
</dbReference>
<dbReference type="NCBIfam" id="TIGR00418">
    <property type="entry name" value="thrS"/>
    <property type="match status" value="1"/>
</dbReference>
<evidence type="ECO:0000256" key="5">
    <source>
        <dbReference type="ARBA" id="ARBA00022598"/>
    </source>
</evidence>
<organism evidence="16 17">
    <name type="scientific">Venustampulla echinocandica</name>
    <dbReference type="NCBI Taxonomy" id="2656787"/>
    <lineage>
        <taxon>Eukaryota</taxon>
        <taxon>Fungi</taxon>
        <taxon>Dikarya</taxon>
        <taxon>Ascomycota</taxon>
        <taxon>Pezizomycotina</taxon>
        <taxon>Leotiomycetes</taxon>
        <taxon>Helotiales</taxon>
        <taxon>Pleuroascaceae</taxon>
        <taxon>Venustampulla</taxon>
    </lineage>
</organism>
<dbReference type="CDD" id="cd00860">
    <property type="entry name" value="ThrRS_anticodon"/>
    <property type="match status" value="1"/>
</dbReference>
<dbReference type="Pfam" id="PF03129">
    <property type="entry name" value="HGTP_anticodon"/>
    <property type="match status" value="1"/>
</dbReference>
<name>A0A370T9V4_9HELO</name>
<protein>
    <recommendedName>
        <fullName evidence="12">Probable threonine--tRNA ligase, cytoplasmic</fullName>
        <ecNumber evidence="3">6.1.1.3</ecNumber>
    </recommendedName>
    <alternativeName>
        <fullName evidence="10">Threonyl-tRNA synthetase</fullName>
    </alternativeName>
</protein>
<dbReference type="Pfam" id="PF02824">
    <property type="entry name" value="TGS"/>
    <property type="match status" value="1"/>
</dbReference>
<keyword evidence="5" id="KW-0436">Ligase</keyword>
<gene>
    <name evidence="16" type="ORF">BP5553_10301</name>
</gene>
<dbReference type="SMART" id="SM00863">
    <property type="entry name" value="tRNA_SAD"/>
    <property type="match status" value="1"/>
</dbReference>
<keyword evidence="9" id="KW-0030">Aminoacyl-tRNA synthetase</keyword>
<dbReference type="PANTHER" id="PTHR11451">
    <property type="entry name" value="THREONINE-TRNA LIGASE"/>
    <property type="match status" value="1"/>
</dbReference>
<feature type="domain" description="Aminoacyl-transfer RNA synthetases class-II family profile" evidence="14">
    <location>
        <begin position="326"/>
        <end position="611"/>
    </location>
</feature>
<dbReference type="CDD" id="cd00771">
    <property type="entry name" value="ThrRS_core"/>
    <property type="match status" value="1"/>
</dbReference>
<evidence type="ECO:0000313" key="16">
    <source>
        <dbReference type="EMBL" id="RDL30423.1"/>
    </source>
</evidence>
<dbReference type="AlphaFoldDB" id="A0A370T9V4"/>
<dbReference type="Pfam" id="PF07973">
    <property type="entry name" value="tRNA_SAD"/>
    <property type="match status" value="1"/>
</dbReference>
<dbReference type="PROSITE" id="PS51880">
    <property type="entry name" value="TGS"/>
    <property type="match status" value="1"/>
</dbReference>
<dbReference type="InterPro" id="IPR004154">
    <property type="entry name" value="Anticodon-bd"/>
</dbReference>
<dbReference type="InterPro" id="IPR002320">
    <property type="entry name" value="Thr-tRNA-ligase_IIa"/>
</dbReference>
<dbReference type="GO" id="GO:0005524">
    <property type="term" value="F:ATP binding"/>
    <property type="evidence" value="ECO:0007669"/>
    <property type="project" value="UniProtKB-KW"/>
</dbReference>
<dbReference type="PANTHER" id="PTHR11451:SF46">
    <property type="entry name" value="THREONINE--TRNA LIGASE"/>
    <property type="match status" value="1"/>
</dbReference>
<dbReference type="InterPro" id="IPR012947">
    <property type="entry name" value="tRNA_SAD"/>
</dbReference>
<dbReference type="InterPro" id="IPR018163">
    <property type="entry name" value="Thr/Ala-tRNA-synth_IIc_edit"/>
</dbReference>
<evidence type="ECO:0000256" key="1">
    <source>
        <dbReference type="ARBA" id="ARBA00004496"/>
    </source>
</evidence>
<keyword evidence="4" id="KW-0963">Cytoplasm</keyword>
<comment type="subcellular location">
    <subcellularLocation>
        <location evidence="1">Cytoplasm</location>
    </subcellularLocation>
</comment>
<dbReference type="Proteomes" id="UP000254866">
    <property type="component" value="Unassembled WGS sequence"/>
</dbReference>
<dbReference type="InterPro" id="IPR004095">
    <property type="entry name" value="TGS"/>
</dbReference>
<evidence type="ECO:0000313" key="17">
    <source>
        <dbReference type="Proteomes" id="UP000254866"/>
    </source>
</evidence>
<dbReference type="GeneID" id="43603150"/>
<keyword evidence="17" id="KW-1185">Reference proteome</keyword>
<dbReference type="PRINTS" id="PR01047">
    <property type="entry name" value="TRNASYNTHTHR"/>
</dbReference>
<evidence type="ECO:0000256" key="8">
    <source>
        <dbReference type="ARBA" id="ARBA00022917"/>
    </source>
</evidence>
<evidence type="ECO:0000256" key="9">
    <source>
        <dbReference type="ARBA" id="ARBA00023146"/>
    </source>
</evidence>
<comment type="catalytic activity">
    <reaction evidence="11">
        <text>tRNA(Thr) + L-threonine + ATP = L-threonyl-tRNA(Thr) + AMP + diphosphate + H(+)</text>
        <dbReference type="Rhea" id="RHEA:24624"/>
        <dbReference type="Rhea" id="RHEA-COMP:9670"/>
        <dbReference type="Rhea" id="RHEA-COMP:9704"/>
        <dbReference type="ChEBI" id="CHEBI:15378"/>
        <dbReference type="ChEBI" id="CHEBI:30616"/>
        <dbReference type="ChEBI" id="CHEBI:33019"/>
        <dbReference type="ChEBI" id="CHEBI:57926"/>
        <dbReference type="ChEBI" id="CHEBI:78442"/>
        <dbReference type="ChEBI" id="CHEBI:78534"/>
        <dbReference type="ChEBI" id="CHEBI:456215"/>
        <dbReference type="EC" id="6.1.1.3"/>
    </reaction>
</comment>
<evidence type="ECO:0000256" key="12">
    <source>
        <dbReference type="ARBA" id="ARBA00072369"/>
    </source>
</evidence>
<reference evidence="16 17" key="1">
    <citation type="journal article" date="2018" name="IMA Fungus">
        <title>IMA Genome-F 9: Draft genome sequence of Annulohypoxylon stygium, Aspergillus mulundensis, Berkeleyomyces basicola (syn. Thielaviopsis basicola), Ceratocystis smalleyi, two Cercospora beticola strains, Coleophoma cylindrospora, Fusarium fracticaudum, Phialophora cf. hyalina, and Morchella septimelata.</title>
        <authorList>
            <person name="Wingfield B.D."/>
            <person name="Bills G.F."/>
            <person name="Dong Y."/>
            <person name="Huang W."/>
            <person name="Nel W.J."/>
            <person name="Swalarsk-Parry B.S."/>
            <person name="Vaghefi N."/>
            <person name="Wilken P.M."/>
            <person name="An Z."/>
            <person name="de Beer Z.W."/>
            <person name="De Vos L."/>
            <person name="Chen L."/>
            <person name="Duong T.A."/>
            <person name="Gao Y."/>
            <person name="Hammerbacher A."/>
            <person name="Kikkert J.R."/>
            <person name="Li Y."/>
            <person name="Li H."/>
            <person name="Li K."/>
            <person name="Li Q."/>
            <person name="Liu X."/>
            <person name="Ma X."/>
            <person name="Naidoo K."/>
            <person name="Pethybridge S.J."/>
            <person name="Sun J."/>
            <person name="Steenkamp E.T."/>
            <person name="van der Nest M.A."/>
            <person name="van Wyk S."/>
            <person name="Wingfield M.J."/>
            <person name="Xiong C."/>
            <person name="Yue Q."/>
            <person name="Zhang X."/>
        </authorList>
    </citation>
    <scope>NUCLEOTIDE SEQUENCE [LARGE SCALE GENOMIC DNA]</scope>
    <source>
        <strain evidence="16 17">BP 5553</strain>
    </source>
</reference>
<dbReference type="Gene3D" id="3.30.930.10">
    <property type="entry name" value="Bira Bifunctional Protein, Domain 2"/>
    <property type="match status" value="1"/>
</dbReference>
<evidence type="ECO:0000256" key="6">
    <source>
        <dbReference type="ARBA" id="ARBA00022741"/>
    </source>
</evidence>
<evidence type="ECO:0000259" key="14">
    <source>
        <dbReference type="PROSITE" id="PS50862"/>
    </source>
</evidence>
<dbReference type="FunFam" id="3.30.980.10:FF:000005">
    <property type="entry name" value="Threonyl-tRNA synthetase, mitochondrial"/>
    <property type="match status" value="1"/>
</dbReference>
<dbReference type="FunFam" id="3.10.20.30:FF:000006">
    <property type="entry name" value="Threonine--tRNA ligase, cytoplasmic"/>
    <property type="match status" value="1"/>
</dbReference>
<evidence type="ECO:0000256" key="3">
    <source>
        <dbReference type="ARBA" id="ARBA00013163"/>
    </source>
</evidence>
<evidence type="ECO:0000256" key="11">
    <source>
        <dbReference type="ARBA" id="ARBA00049515"/>
    </source>
</evidence>
<dbReference type="PROSITE" id="PS50862">
    <property type="entry name" value="AA_TRNA_LIGASE_II"/>
    <property type="match status" value="1"/>
</dbReference>
<dbReference type="STRING" id="2656787.A0A370T9V4"/>
<dbReference type="SUPFAM" id="SSF55186">
    <property type="entry name" value="ThrRS/AlaRS common domain"/>
    <property type="match status" value="1"/>
</dbReference>
<feature type="region of interest" description="Disordered" evidence="13">
    <location>
        <begin position="1"/>
        <end position="29"/>
    </location>
</feature>
<dbReference type="CDD" id="cd01667">
    <property type="entry name" value="TGS_ThrRS"/>
    <property type="match status" value="1"/>
</dbReference>
<dbReference type="InterPro" id="IPR012676">
    <property type="entry name" value="TGS-like"/>
</dbReference>
<dbReference type="RefSeq" id="XP_031864948.1">
    <property type="nucleotide sequence ID" value="XM_032018924.1"/>
</dbReference>
<dbReference type="InterPro" id="IPR033728">
    <property type="entry name" value="ThrRS_core"/>
</dbReference>
<evidence type="ECO:0000256" key="10">
    <source>
        <dbReference type="ARBA" id="ARBA00031900"/>
    </source>
</evidence>
<dbReference type="OrthoDB" id="5423599at2759"/>
<dbReference type="InterPro" id="IPR047246">
    <property type="entry name" value="ThrRS_anticodon"/>
</dbReference>
<keyword evidence="7" id="KW-0067">ATP-binding</keyword>
<feature type="compositionally biased region" description="Basic and acidic residues" evidence="13">
    <location>
        <begin position="1"/>
        <end position="12"/>
    </location>
</feature>
<sequence length="722" mass="82682">MDTESRDTENHKVTGAKEPNRSLELEPPPDFLQHRSSIFDKLKATYDEEVSRKPHDKIEIALSDGRLEIGTAWESTPGLIARTISKSLFERTVISVMDGELWDLERPLEKSCKLEFLDFEHPKGKQVFWHSSAHILGEAAERRFGCHLCNGPPTEDPPGFYYDIGNMNGITVQESDWKPLETIANQAIKEKQPFERLIMSKTNLLEMFKYNKYKVHFIQEKVPDGTSTTVYRCGPLIDLCVGPHVPHTGRIKAFAILKNSSAYWLGISANESLQRIAGVSFPEKKLLEKHKKYLLEAAKRNHRKIGQDQKLFFFDAVSPGSCFFLPHGARIYNAMLDLLKSEYRKRDYDEVITPNMFKADLWKTSGHWDHYDDGMFTFAVEKEQFGLKPMNCPGHCKIFAHRDVSYKNLPMRLADFGVVHRNEFSGALTGLTRVRRFQQDDSHIFCTQEQVEEEIKGIFDFISSVYGLFGFTFKLKLSTRPEKYLGDISTWNEAETKLATALDSFAAATGAVWQENPGDGAFYGPKIDITMYDALRRDHQCGTIQLDFQLPQRFNLQYVAKEEPSGPKSVTAGESELSPGYHRPVMIHRAIFGSFERMFGVLTEHFAGKWPFWLSPRQILIIPIMSAVNGYVLEVQKIFKEKMMYVDVDLSGNTLQKKIRNGQIEQYNFIFVVGAQEQESCTVNIRNRDDQTTQAKGRLIPLQEAIDKLVILRDERRLINAI</sequence>
<proteinExistence type="inferred from homology"/>
<dbReference type="InterPro" id="IPR012675">
    <property type="entry name" value="Beta-grasp_dom_sf"/>
</dbReference>
<comment type="caution">
    <text evidence="16">The sequence shown here is derived from an EMBL/GenBank/DDBJ whole genome shotgun (WGS) entry which is preliminary data.</text>
</comment>
<dbReference type="InterPro" id="IPR006195">
    <property type="entry name" value="aa-tRNA-synth_II"/>
</dbReference>
<dbReference type="EC" id="6.1.1.3" evidence="3"/>
<dbReference type="GO" id="GO:0005739">
    <property type="term" value="C:mitochondrion"/>
    <property type="evidence" value="ECO:0007669"/>
    <property type="project" value="TreeGrafter"/>
</dbReference>
<dbReference type="GO" id="GO:0004829">
    <property type="term" value="F:threonine-tRNA ligase activity"/>
    <property type="evidence" value="ECO:0007669"/>
    <property type="project" value="UniProtKB-EC"/>
</dbReference>
<evidence type="ECO:0000256" key="13">
    <source>
        <dbReference type="SAM" id="MobiDB-lite"/>
    </source>
</evidence>
<dbReference type="SUPFAM" id="SSF52954">
    <property type="entry name" value="Class II aaRS ABD-related"/>
    <property type="match status" value="1"/>
</dbReference>
<dbReference type="EMBL" id="NPIC01000015">
    <property type="protein sequence ID" value="RDL30423.1"/>
    <property type="molecule type" value="Genomic_DNA"/>
</dbReference>
<dbReference type="InterPro" id="IPR002314">
    <property type="entry name" value="aa-tRNA-synt_IIb"/>
</dbReference>
<dbReference type="InterPro" id="IPR045864">
    <property type="entry name" value="aa-tRNA-synth_II/BPL/LPL"/>
</dbReference>
<dbReference type="FunFam" id="3.40.50.800:FF:000003">
    <property type="entry name" value="Threonine--tRNA ligase 2, cytoplasmic"/>
    <property type="match status" value="1"/>
</dbReference>
<keyword evidence="8" id="KW-0648">Protein biosynthesis</keyword>
<evidence type="ECO:0000259" key="15">
    <source>
        <dbReference type="PROSITE" id="PS51880"/>
    </source>
</evidence>
<accession>A0A370T9V4</accession>
<keyword evidence="6" id="KW-0547">Nucleotide-binding</keyword>
<dbReference type="FunFam" id="3.30.930.10:FF:000019">
    <property type="entry name" value="Threonine--tRNA ligase"/>
    <property type="match status" value="1"/>
</dbReference>
<dbReference type="HAMAP" id="MF_00184">
    <property type="entry name" value="Thr_tRNA_synth"/>
    <property type="match status" value="1"/>
</dbReference>
<dbReference type="SUPFAM" id="SSF55681">
    <property type="entry name" value="Class II aaRS and biotin synthetases"/>
    <property type="match status" value="1"/>
</dbReference>
<comment type="similarity">
    <text evidence="2">Belongs to the class-II aminoacyl-tRNA synthetase family.</text>
</comment>
<evidence type="ECO:0000256" key="7">
    <source>
        <dbReference type="ARBA" id="ARBA00022840"/>
    </source>
</evidence>
<dbReference type="SUPFAM" id="SSF81271">
    <property type="entry name" value="TGS-like"/>
    <property type="match status" value="1"/>
</dbReference>
<dbReference type="Gene3D" id="3.10.20.30">
    <property type="match status" value="1"/>
</dbReference>
<feature type="domain" description="TGS" evidence="15">
    <location>
        <begin position="56"/>
        <end position="118"/>
    </location>
</feature>
<dbReference type="Gene3D" id="3.40.50.800">
    <property type="entry name" value="Anticodon-binding domain"/>
    <property type="match status" value="1"/>
</dbReference>
<dbReference type="Pfam" id="PF00587">
    <property type="entry name" value="tRNA-synt_2b"/>
    <property type="match status" value="1"/>
</dbReference>
<evidence type="ECO:0000256" key="4">
    <source>
        <dbReference type="ARBA" id="ARBA00022490"/>
    </source>
</evidence>
<dbReference type="GO" id="GO:0006435">
    <property type="term" value="P:threonyl-tRNA aminoacylation"/>
    <property type="evidence" value="ECO:0007669"/>
    <property type="project" value="InterPro"/>
</dbReference>